<evidence type="ECO:0000256" key="2">
    <source>
        <dbReference type="ARBA" id="ARBA00022801"/>
    </source>
</evidence>
<dbReference type="PANTHER" id="PTHR11069:SF23">
    <property type="entry name" value="LYSOSOMAL ACID GLUCOSYLCERAMIDASE"/>
    <property type="match status" value="1"/>
</dbReference>
<evidence type="ECO:0000313" key="4">
    <source>
        <dbReference type="RefSeq" id="XP_016992127.1"/>
    </source>
</evidence>
<dbReference type="RefSeq" id="XP_016992127.1">
    <property type="nucleotide sequence ID" value="XM_017136638.1"/>
</dbReference>
<evidence type="ECO:0000256" key="1">
    <source>
        <dbReference type="ARBA" id="ARBA00022729"/>
    </source>
</evidence>
<reference evidence="4" key="1">
    <citation type="submission" date="2025-08" db="UniProtKB">
        <authorList>
            <consortium name="RefSeq"/>
        </authorList>
    </citation>
    <scope>IDENTIFICATION</scope>
</reference>
<dbReference type="AlphaFoldDB" id="A0A6P4FQW7"/>
<dbReference type="PANTHER" id="PTHR11069">
    <property type="entry name" value="GLUCOSYLCERAMIDASE"/>
    <property type="match status" value="1"/>
</dbReference>
<dbReference type="InterPro" id="IPR001139">
    <property type="entry name" value="Glyco_hydro_30"/>
</dbReference>
<protein>
    <submittedName>
        <fullName evidence="4">Glucosylceramidase-like</fullName>
    </submittedName>
</protein>
<feature type="domain" description="Glycosyl hydrolase family 30 beta sandwich" evidence="3">
    <location>
        <begin position="15"/>
        <end position="76"/>
    </location>
</feature>
<proteinExistence type="predicted"/>
<dbReference type="Pfam" id="PF17189">
    <property type="entry name" value="Glyco_hydro_30C"/>
    <property type="match status" value="1"/>
</dbReference>
<keyword evidence="1" id="KW-0732">Signal</keyword>
<dbReference type="OrthoDB" id="2160638at2759"/>
<dbReference type="InterPro" id="IPR013780">
    <property type="entry name" value="Glyco_hydro_b"/>
</dbReference>
<keyword evidence="2" id="KW-0378">Hydrolase</keyword>
<dbReference type="InterPro" id="IPR033452">
    <property type="entry name" value="GH30_C"/>
</dbReference>
<accession>A0A6P4FQW7</accession>
<evidence type="ECO:0000259" key="3">
    <source>
        <dbReference type="Pfam" id="PF17189"/>
    </source>
</evidence>
<dbReference type="GO" id="GO:0004348">
    <property type="term" value="F:glucosylceramidase activity"/>
    <property type="evidence" value="ECO:0007669"/>
    <property type="project" value="InterPro"/>
</dbReference>
<dbReference type="Gene3D" id="2.60.40.1180">
    <property type="entry name" value="Golgi alpha-mannosidase II"/>
    <property type="match status" value="1"/>
</dbReference>
<organism evidence="4">
    <name type="scientific">Drosophila rhopaloa</name>
    <name type="common">Fruit fly</name>
    <dbReference type="NCBI Taxonomy" id="1041015"/>
    <lineage>
        <taxon>Eukaryota</taxon>
        <taxon>Metazoa</taxon>
        <taxon>Ecdysozoa</taxon>
        <taxon>Arthropoda</taxon>
        <taxon>Hexapoda</taxon>
        <taxon>Insecta</taxon>
        <taxon>Pterygota</taxon>
        <taxon>Neoptera</taxon>
        <taxon>Endopterygota</taxon>
        <taxon>Diptera</taxon>
        <taxon>Brachycera</taxon>
        <taxon>Muscomorpha</taxon>
        <taxon>Ephydroidea</taxon>
        <taxon>Drosophilidae</taxon>
        <taxon>Drosophila</taxon>
        <taxon>Sophophora</taxon>
    </lineage>
</organism>
<dbReference type="SUPFAM" id="SSF51011">
    <property type="entry name" value="Glycosyl hydrolase domain"/>
    <property type="match status" value="1"/>
</dbReference>
<name>A0A6P4FQW7_DRORH</name>
<dbReference type="GO" id="GO:0006680">
    <property type="term" value="P:glucosylceramide catabolic process"/>
    <property type="evidence" value="ECO:0007669"/>
    <property type="project" value="TreeGrafter"/>
</dbReference>
<sequence length="79" mass="8588">MFYAIGHFSKLVPEGSVRIDAVPSNVNLDSVAFLRPDNKIAAVLFNSGRADLDITLVDSVRGQFVVNVPAKSIHTLLYS</sequence>
<dbReference type="GO" id="GO:0016020">
    <property type="term" value="C:membrane"/>
    <property type="evidence" value="ECO:0007669"/>
    <property type="project" value="GOC"/>
</dbReference>
<gene>
    <name evidence="4" type="primary">LOC108053906</name>
</gene>